<reference evidence="1" key="2">
    <citation type="journal article" date="2024" name="Plant">
        <title>Genomic evolution and insights into agronomic trait innovations of Sesamum species.</title>
        <authorList>
            <person name="Miao H."/>
            <person name="Wang L."/>
            <person name="Qu L."/>
            <person name="Liu H."/>
            <person name="Sun Y."/>
            <person name="Le M."/>
            <person name="Wang Q."/>
            <person name="Wei S."/>
            <person name="Zheng Y."/>
            <person name="Lin W."/>
            <person name="Duan Y."/>
            <person name="Cao H."/>
            <person name="Xiong S."/>
            <person name="Wang X."/>
            <person name="Wei L."/>
            <person name="Li C."/>
            <person name="Ma Q."/>
            <person name="Ju M."/>
            <person name="Zhao R."/>
            <person name="Li G."/>
            <person name="Mu C."/>
            <person name="Tian Q."/>
            <person name="Mei H."/>
            <person name="Zhang T."/>
            <person name="Gao T."/>
            <person name="Zhang H."/>
        </authorList>
    </citation>
    <scope>NUCLEOTIDE SEQUENCE</scope>
    <source>
        <strain evidence="1">KEN8</strain>
    </source>
</reference>
<gene>
    <name evidence="1" type="ORF">Scaly_1862600</name>
</gene>
<protein>
    <submittedName>
        <fullName evidence="1">Auxin-responsive protein IAA27</fullName>
    </submittedName>
</protein>
<organism evidence="1">
    <name type="scientific">Sesamum calycinum</name>
    <dbReference type="NCBI Taxonomy" id="2727403"/>
    <lineage>
        <taxon>Eukaryota</taxon>
        <taxon>Viridiplantae</taxon>
        <taxon>Streptophyta</taxon>
        <taxon>Embryophyta</taxon>
        <taxon>Tracheophyta</taxon>
        <taxon>Spermatophyta</taxon>
        <taxon>Magnoliopsida</taxon>
        <taxon>eudicotyledons</taxon>
        <taxon>Gunneridae</taxon>
        <taxon>Pentapetalae</taxon>
        <taxon>asterids</taxon>
        <taxon>lamiids</taxon>
        <taxon>Lamiales</taxon>
        <taxon>Pedaliaceae</taxon>
        <taxon>Sesamum</taxon>
    </lineage>
</organism>
<feature type="non-terminal residue" evidence="1">
    <location>
        <position position="235"/>
    </location>
</feature>
<dbReference type="EMBL" id="JACGWM010000011">
    <property type="protein sequence ID" value="KAL0342000.1"/>
    <property type="molecule type" value="Genomic_DNA"/>
</dbReference>
<sequence length="235" mass="25905">MSIPQEHDYIGLSEPLPVEKSSDKILPASSASGIEKNIVLNLRETELRLGLPGSESLERKAGNGVSLFGKDLKDESGNGFCQGSLKSFVSGAKRGFSDAINGSGKWGLSISGGSEVDLGKNDVFFSPRGVCKGNNTMQSCLPGTSVKEISTVKAAEEGGEEERKWKHCPCFKDTIAGDFLFIHFEFQNWTFKSYSDFSYSVTRARDSWFMCSRNYVLAFAKINRLFCQQYVSLEE</sequence>
<name>A0AAW2NDX2_9LAMI</name>
<reference evidence="1" key="1">
    <citation type="submission" date="2020-06" db="EMBL/GenBank/DDBJ databases">
        <authorList>
            <person name="Li T."/>
            <person name="Hu X."/>
            <person name="Zhang T."/>
            <person name="Song X."/>
            <person name="Zhang H."/>
            <person name="Dai N."/>
            <person name="Sheng W."/>
            <person name="Hou X."/>
            <person name="Wei L."/>
        </authorList>
    </citation>
    <scope>NUCLEOTIDE SEQUENCE</scope>
    <source>
        <strain evidence="1">KEN8</strain>
        <tissue evidence="1">Leaf</tissue>
    </source>
</reference>
<proteinExistence type="predicted"/>
<evidence type="ECO:0000313" key="1">
    <source>
        <dbReference type="EMBL" id="KAL0342000.1"/>
    </source>
</evidence>
<comment type="caution">
    <text evidence="1">The sequence shown here is derived from an EMBL/GenBank/DDBJ whole genome shotgun (WGS) entry which is preliminary data.</text>
</comment>
<accession>A0AAW2NDX2</accession>
<dbReference type="AlphaFoldDB" id="A0AAW2NDX2"/>